<accession>A0A0D0ND59</accession>
<evidence type="ECO:0008006" key="5">
    <source>
        <dbReference type="Google" id="ProtNLM"/>
    </source>
</evidence>
<dbReference type="RefSeq" id="WP_043907122.1">
    <property type="nucleotide sequence ID" value="NZ_JXZB01000001.1"/>
</dbReference>
<feature type="chain" id="PRO_5038878848" description="Lipoprotein" evidence="2">
    <location>
        <begin position="22"/>
        <end position="211"/>
    </location>
</feature>
<gene>
    <name evidence="3" type="ORF">TR51_00035</name>
</gene>
<dbReference type="Proteomes" id="UP000032066">
    <property type="component" value="Unassembled WGS sequence"/>
</dbReference>
<keyword evidence="4" id="KW-1185">Reference proteome</keyword>
<dbReference type="OrthoDB" id="4236694at2"/>
<protein>
    <recommendedName>
        <fullName evidence="5">Lipoprotein</fullName>
    </recommendedName>
</protein>
<reference evidence="3 4" key="1">
    <citation type="submission" date="2015-02" db="EMBL/GenBank/DDBJ databases">
        <title>Draft genome sequence of Kitasatospora griseola MF730-N6, a bafilomycin, terpentecin and satosporin producer.</title>
        <authorList>
            <person name="Arens J.C."/>
            <person name="Haltli B."/>
            <person name="Kerr R.G."/>
        </authorList>
    </citation>
    <scope>NUCLEOTIDE SEQUENCE [LARGE SCALE GENOMIC DNA]</scope>
    <source>
        <strain evidence="3 4">MF730-N6</strain>
    </source>
</reference>
<keyword evidence="2" id="KW-0732">Signal</keyword>
<feature type="region of interest" description="Disordered" evidence="1">
    <location>
        <begin position="23"/>
        <end position="91"/>
    </location>
</feature>
<dbReference type="PROSITE" id="PS51257">
    <property type="entry name" value="PROKAR_LIPOPROTEIN"/>
    <property type="match status" value="1"/>
</dbReference>
<name>A0A0D0ND59_KITGR</name>
<evidence type="ECO:0000256" key="2">
    <source>
        <dbReference type="SAM" id="SignalP"/>
    </source>
</evidence>
<comment type="caution">
    <text evidence="3">The sequence shown here is derived from an EMBL/GenBank/DDBJ whole genome shotgun (WGS) entry which is preliminary data.</text>
</comment>
<organism evidence="3 4">
    <name type="scientific">Kitasatospora griseola</name>
    <name type="common">Streptomyces griseolosporeus</name>
    <dbReference type="NCBI Taxonomy" id="2064"/>
    <lineage>
        <taxon>Bacteria</taxon>
        <taxon>Bacillati</taxon>
        <taxon>Actinomycetota</taxon>
        <taxon>Actinomycetes</taxon>
        <taxon>Kitasatosporales</taxon>
        <taxon>Streptomycetaceae</taxon>
        <taxon>Kitasatospora</taxon>
    </lineage>
</organism>
<sequence>MRFNRPTVAAALAASALALTACEPDSSGTGAAAPASAAPSATATSTANGGQNPTAPGNAGAASPNPAASTGKPAGGTSAKPTGAPADDCSRKGGVVDGGAVVEAVEATAGAKFVLRARPTKFVCGPNVPGEPYFEATGSTETYEFAPGAKAYVLNQAKPEQASVDFLVKLVQGCKGSAHTAPAPYLCYANQFIVQFDQQGRITSATQMYRA</sequence>
<feature type="compositionally biased region" description="Low complexity" evidence="1">
    <location>
        <begin position="23"/>
        <end position="71"/>
    </location>
</feature>
<proteinExistence type="predicted"/>
<feature type="signal peptide" evidence="2">
    <location>
        <begin position="1"/>
        <end position="21"/>
    </location>
</feature>
<evidence type="ECO:0000256" key="1">
    <source>
        <dbReference type="SAM" id="MobiDB-lite"/>
    </source>
</evidence>
<dbReference type="PATRIC" id="fig|2064.6.peg.10"/>
<dbReference type="EMBL" id="JXZB01000001">
    <property type="protein sequence ID" value="KIQ66140.1"/>
    <property type="molecule type" value="Genomic_DNA"/>
</dbReference>
<dbReference type="AlphaFoldDB" id="A0A0D0ND59"/>
<evidence type="ECO:0000313" key="4">
    <source>
        <dbReference type="Proteomes" id="UP000032066"/>
    </source>
</evidence>
<evidence type="ECO:0000313" key="3">
    <source>
        <dbReference type="EMBL" id="KIQ66140.1"/>
    </source>
</evidence>